<dbReference type="NCBIfam" id="TIGR00444">
    <property type="entry name" value="mazG"/>
    <property type="match status" value="1"/>
</dbReference>
<keyword evidence="2" id="KW-0378">Hydrolase</keyword>
<reference evidence="2 3" key="1">
    <citation type="submission" date="2018-09" db="EMBL/GenBank/DDBJ databases">
        <authorList>
            <person name="Postec A."/>
        </authorList>
    </citation>
    <scope>NUCLEOTIDE SEQUENCE [LARGE SCALE GENOMIC DNA]</scope>
    <source>
        <strain evidence="2">70B-A</strain>
    </source>
</reference>
<dbReference type="GO" id="GO:0006203">
    <property type="term" value="P:dGTP catabolic process"/>
    <property type="evidence" value="ECO:0007669"/>
    <property type="project" value="TreeGrafter"/>
</dbReference>
<proteinExistence type="predicted"/>
<organism evidence="2 3">
    <name type="scientific">Petrocella atlantisensis</name>
    <dbReference type="NCBI Taxonomy" id="2173034"/>
    <lineage>
        <taxon>Bacteria</taxon>
        <taxon>Bacillati</taxon>
        <taxon>Bacillota</taxon>
        <taxon>Clostridia</taxon>
        <taxon>Lachnospirales</taxon>
        <taxon>Vallitaleaceae</taxon>
        <taxon>Petrocella</taxon>
    </lineage>
</organism>
<dbReference type="GO" id="GO:0006950">
    <property type="term" value="P:response to stress"/>
    <property type="evidence" value="ECO:0007669"/>
    <property type="project" value="UniProtKB-ARBA"/>
</dbReference>
<protein>
    <submittedName>
        <fullName evidence="2">Nucleoside triphosphate pyrophosphohydrolase</fullName>
    </submittedName>
</protein>
<dbReference type="KEGG" id="cbar:PATL70BA_2207"/>
<gene>
    <name evidence="2" type="ORF">PATL70BA_2207</name>
</gene>
<dbReference type="AlphaFoldDB" id="A0A3P7RZJ9"/>
<evidence type="ECO:0000313" key="3">
    <source>
        <dbReference type="Proteomes" id="UP000279029"/>
    </source>
</evidence>
<evidence type="ECO:0000313" key="2">
    <source>
        <dbReference type="EMBL" id="VDN48096.1"/>
    </source>
</evidence>
<dbReference type="GO" id="GO:0046076">
    <property type="term" value="P:dTTP catabolic process"/>
    <property type="evidence" value="ECO:0007669"/>
    <property type="project" value="TreeGrafter"/>
</dbReference>
<dbReference type="EMBL" id="LR130778">
    <property type="protein sequence ID" value="VDN48096.1"/>
    <property type="molecule type" value="Genomic_DNA"/>
</dbReference>
<accession>A0A3P7RZJ9</accession>
<dbReference type="GO" id="GO:0046052">
    <property type="term" value="P:UTP catabolic process"/>
    <property type="evidence" value="ECO:0007669"/>
    <property type="project" value="TreeGrafter"/>
</dbReference>
<dbReference type="PANTHER" id="PTHR30522:SF0">
    <property type="entry name" value="NUCLEOSIDE TRIPHOSPHATE PYROPHOSPHOHYDROLASE"/>
    <property type="match status" value="1"/>
</dbReference>
<dbReference type="GO" id="GO:0046081">
    <property type="term" value="P:dUTP catabolic process"/>
    <property type="evidence" value="ECO:0007669"/>
    <property type="project" value="TreeGrafter"/>
</dbReference>
<dbReference type="SUPFAM" id="SSF101386">
    <property type="entry name" value="all-alpha NTP pyrophosphatases"/>
    <property type="match status" value="2"/>
</dbReference>
<feature type="domain" description="NTP pyrophosphohydrolase MazG-like" evidence="1">
    <location>
        <begin position="35"/>
        <end position="108"/>
    </location>
</feature>
<dbReference type="GO" id="GO:0046061">
    <property type="term" value="P:dATP catabolic process"/>
    <property type="evidence" value="ECO:0007669"/>
    <property type="project" value="TreeGrafter"/>
</dbReference>
<keyword evidence="3" id="KW-1185">Reference proteome</keyword>
<evidence type="ECO:0000259" key="1">
    <source>
        <dbReference type="Pfam" id="PF03819"/>
    </source>
</evidence>
<dbReference type="RefSeq" id="WP_125137284.1">
    <property type="nucleotide sequence ID" value="NZ_LR130778.1"/>
</dbReference>
<dbReference type="InterPro" id="IPR048015">
    <property type="entry name" value="NTP-PPase_MazG-like_N"/>
</dbReference>
<name>A0A3P7RZJ9_9FIRM</name>
<dbReference type="InterPro" id="IPR048011">
    <property type="entry name" value="NTP-PPase_MazG-like_C"/>
</dbReference>
<dbReference type="Proteomes" id="UP000279029">
    <property type="component" value="Chromosome"/>
</dbReference>
<dbReference type="Pfam" id="PF03819">
    <property type="entry name" value="MazG"/>
    <property type="match status" value="2"/>
</dbReference>
<dbReference type="CDD" id="cd11528">
    <property type="entry name" value="NTP-PPase_MazG_Nterm"/>
    <property type="match status" value="1"/>
</dbReference>
<dbReference type="PANTHER" id="PTHR30522">
    <property type="entry name" value="NUCLEOSIDE TRIPHOSPHATE PYROPHOSPHOHYDROLASE"/>
    <property type="match status" value="1"/>
</dbReference>
<dbReference type="CDD" id="cd11529">
    <property type="entry name" value="NTP-PPase_MazG_Cterm"/>
    <property type="match status" value="1"/>
</dbReference>
<dbReference type="InterPro" id="IPR011551">
    <property type="entry name" value="NTP_PyrPHydrolase_MazG"/>
</dbReference>
<dbReference type="FunFam" id="1.10.287.1080:FF:000003">
    <property type="entry name" value="Nucleoside triphosphate pyrophosphohydrolase"/>
    <property type="match status" value="1"/>
</dbReference>
<dbReference type="FunFam" id="1.10.287.1080:FF:000001">
    <property type="entry name" value="Nucleoside triphosphate pyrophosphohydrolase"/>
    <property type="match status" value="1"/>
</dbReference>
<dbReference type="InterPro" id="IPR004518">
    <property type="entry name" value="MazG-like_dom"/>
</dbReference>
<dbReference type="Gene3D" id="1.10.287.1080">
    <property type="entry name" value="MazG-like"/>
    <property type="match status" value="2"/>
</dbReference>
<feature type="domain" description="NTP pyrophosphohydrolase MazG-like" evidence="1">
    <location>
        <begin position="175"/>
        <end position="232"/>
    </location>
</feature>
<dbReference type="GO" id="GO:0047429">
    <property type="term" value="F:nucleoside triphosphate diphosphatase activity"/>
    <property type="evidence" value="ECO:0007669"/>
    <property type="project" value="InterPro"/>
</dbReference>
<dbReference type="NCBIfam" id="NF007113">
    <property type="entry name" value="PRK09562.1"/>
    <property type="match status" value="1"/>
</dbReference>
<sequence>MINIVKKGDTYSFEDLLEVMTILRSEEGCPWDREQDHVSIKNAVIEEAYELVEAINKNDLSNLKEELGDLLLQVVFHSQIGKEAETFTIDEVVDGIVQKLLRRHPHVFDTVLAEDSETVLDQWDKIKLEEKSITTVTQDLRQVPKVLPALIKAGKVQKKVGKIGFDFPDFHSAFGKLTEEAQELMEAYENKDLKAIEEELGDLLFSVVNISRFLGLNPENALTNALEKFINRFEGIENLAVSRGQDIRQMDLTQMDALWSEVKKDE</sequence>
<dbReference type="GO" id="GO:0046047">
    <property type="term" value="P:TTP catabolic process"/>
    <property type="evidence" value="ECO:0007669"/>
    <property type="project" value="TreeGrafter"/>
</dbReference>
<dbReference type="OrthoDB" id="9808939at2"/>